<organism evidence="3 6">
    <name type="scientific">Stutzerimonas nitrititolerans</name>
    <dbReference type="NCBI Taxonomy" id="2482751"/>
    <lineage>
        <taxon>Bacteria</taxon>
        <taxon>Pseudomonadati</taxon>
        <taxon>Pseudomonadota</taxon>
        <taxon>Gammaproteobacteria</taxon>
        <taxon>Pseudomonadales</taxon>
        <taxon>Pseudomonadaceae</taxon>
        <taxon>Stutzerimonas</taxon>
    </lineage>
</organism>
<dbReference type="GeneID" id="84609264"/>
<name>A0AA41WEC8_9GAMM</name>
<feature type="transmembrane region" description="Helical" evidence="2">
    <location>
        <begin position="29"/>
        <end position="47"/>
    </location>
</feature>
<dbReference type="Proteomes" id="UP001165292">
    <property type="component" value="Unassembled WGS sequence"/>
</dbReference>
<gene>
    <name evidence="4" type="ORF">EA795_09470</name>
    <name evidence="3" type="ORF">NJF43_04255</name>
</gene>
<feature type="coiled-coil region" evidence="1">
    <location>
        <begin position="52"/>
        <end position="114"/>
    </location>
</feature>
<keyword evidence="2" id="KW-1133">Transmembrane helix</keyword>
<evidence type="ECO:0000313" key="6">
    <source>
        <dbReference type="Proteomes" id="UP001165292"/>
    </source>
</evidence>
<evidence type="ECO:0000313" key="3">
    <source>
        <dbReference type="EMBL" id="MCO7543966.1"/>
    </source>
</evidence>
<evidence type="ECO:0000256" key="2">
    <source>
        <dbReference type="SAM" id="Phobius"/>
    </source>
</evidence>
<dbReference type="AlphaFoldDB" id="A0AA41WEC8"/>
<dbReference type="RefSeq" id="WP_043942507.1">
    <property type="nucleotide sequence ID" value="NZ_DALZVU010000004.1"/>
</dbReference>
<reference evidence="3" key="2">
    <citation type="submission" date="2022-06" db="EMBL/GenBank/DDBJ databases">
        <title>Detection of beta-lactamases in bacteria of animal origin.</title>
        <authorList>
            <person name="Mlynarcik P."/>
            <person name="Zdarska V."/>
            <person name="Chudobova H."/>
            <person name="Prochazkova P."/>
            <person name="Hricova K."/>
            <person name="Mezerova K."/>
            <person name="Bardon J."/>
            <person name="Dolejska M."/>
            <person name="Sukkar I."/>
            <person name="Kolar M."/>
        </authorList>
    </citation>
    <scope>NUCLEOTIDE SEQUENCE</scope>
    <source>
        <strain evidence="3">S 300-3</strain>
    </source>
</reference>
<sequence>MAWPTTRRPSTKDLLRVEHRLQAAPSAGIGRWIILALVAVIVALLYLRSHEQAGHERQIEALKEERVLLQAALDLNRLKQQETQATEEQLLRRIATLSAQVERLQADLAFFRQQKKTR</sequence>
<dbReference type="Proteomes" id="UP000269134">
    <property type="component" value="Unassembled WGS sequence"/>
</dbReference>
<comment type="caution">
    <text evidence="3">The sequence shown here is derived from an EMBL/GenBank/DDBJ whole genome shotgun (WGS) entry which is preliminary data.</text>
</comment>
<protein>
    <submittedName>
        <fullName evidence="3">Uncharacterized protein</fullName>
    </submittedName>
</protein>
<evidence type="ECO:0000256" key="1">
    <source>
        <dbReference type="SAM" id="Coils"/>
    </source>
</evidence>
<evidence type="ECO:0000313" key="4">
    <source>
        <dbReference type="EMBL" id="RMI01176.1"/>
    </source>
</evidence>
<keyword evidence="5" id="KW-1185">Reference proteome</keyword>
<evidence type="ECO:0000313" key="5">
    <source>
        <dbReference type="Proteomes" id="UP000269134"/>
    </source>
</evidence>
<keyword evidence="1" id="KW-0175">Coiled coil</keyword>
<accession>A0AA41WEC8</accession>
<reference evidence="4 5" key="1">
    <citation type="submission" date="2018-10" db="EMBL/GenBank/DDBJ databases">
        <title>Pseudomonas sp. GL14 genome.</title>
        <authorList>
            <person name="Peng J."/>
            <person name="Liu Z.-P."/>
        </authorList>
    </citation>
    <scope>NUCLEOTIDE SEQUENCE [LARGE SCALE GENOMIC DNA]</scope>
    <source>
        <strain evidence="4 5">GL14</strain>
    </source>
</reference>
<keyword evidence="2" id="KW-0472">Membrane</keyword>
<proteinExistence type="predicted"/>
<keyword evidence="2" id="KW-0812">Transmembrane</keyword>
<dbReference type="EMBL" id="RFFL01000006">
    <property type="protein sequence ID" value="RMI01176.1"/>
    <property type="molecule type" value="Genomic_DNA"/>
</dbReference>
<dbReference type="EMBL" id="JAMYBS010000003">
    <property type="protein sequence ID" value="MCO7543966.1"/>
    <property type="molecule type" value="Genomic_DNA"/>
</dbReference>